<dbReference type="GO" id="GO:0005634">
    <property type="term" value="C:nucleus"/>
    <property type="evidence" value="ECO:0007669"/>
    <property type="project" value="UniProtKB-SubCell"/>
</dbReference>
<dbReference type="GO" id="GO:0003714">
    <property type="term" value="F:transcription corepressor activity"/>
    <property type="evidence" value="ECO:0007669"/>
    <property type="project" value="InterPro"/>
</dbReference>
<comment type="caution">
    <text evidence="8">The sequence shown here is derived from an EMBL/GenBank/DDBJ whole genome shotgun (WGS) entry which is preliminary data.</text>
</comment>
<feature type="region of interest" description="Disordered" evidence="6">
    <location>
        <begin position="127"/>
        <end position="147"/>
    </location>
</feature>
<evidence type="ECO:0000256" key="6">
    <source>
        <dbReference type="SAM" id="MobiDB-lite"/>
    </source>
</evidence>
<dbReference type="PANTHER" id="PTHR35346:SF1">
    <property type="entry name" value="BEN DOMAIN-CONTAINING PROTEIN 6"/>
    <property type="match status" value="1"/>
</dbReference>
<dbReference type="PROSITE" id="PS51457">
    <property type="entry name" value="BEN"/>
    <property type="match status" value="1"/>
</dbReference>
<evidence type="ECO:0000313" key="8">
    <source>
        <dbReference type="EMBL" id="KAK7870044.1"/>
    </source>
</evidence>
<dbReference type="InterPro" id="IPR018379">
    <property type="entry name" value="BEN_domain"/>
</dbReference>
<keyword evidence="2" id="KW-0678">Repressor</keyword>
<protein>
    <recommendedName>
        <fullName evidence="7">BEN domain-containing protein</fullName>
    </recommendedName>
</protein>
<dbReference type="AlphaFoldDB" id="A0AAN9ZCS0"/>
<comment type="subcellular location">
    <subcellularLocation>
        <location evidence="1">Nucleus</location>
    </subcellularLocation>
</comment>
<feature type="compositionally biased region" description="Pro residues" evidence="6">
    <location>
        <begin position="130"/>
        <end position="147"/>
    </location>
</feature>
<keyword evidence="5" id="KW-0539">Nucleus</keyword>
<keyword evidence="9" id="KW-1185">Reference proteome</keyword>
<evidence type="ECO:0000256" key="3">
    <source>
        <dbReference type="ARBA" id="ARBA00023015"/>
    </source>
</evidence>
<dbReference type="GO" id="GO:0045746">
    <property type="term" value="P:negative regulation of Notch signaling pathway"/>
    <property type="evidence" value="ECO:0007669"/>
    <property type="project" value="InterPro"/>
</dbReference>
<reference evidence="8 9" key="1">
    <citation type="submission" date="2024-03" db="EMBL/GenBank/DDBJ databases">
        <title>The genome assembly and annotation of the cricket Gryllus longicercus Weissman &amp; Gray.</title>
        <authorList>
            <person name="Szrajer S."/>
            <person name="Gray D."/>
            <person name="Ylla G."/>
        </authorList>
    </citation>
    <scope>NUCLEOTIDE SEQUENCE [LARGE SCALE GENOMIC DNA]</scope>
    <source>
        <strain evidence="8">DAG 2021-001</strain>
        <tissue evidence="8">Whole body minus gut</tissue>
    </source>
</reference>
<feature type="domain" description="BEN" evidence="7">
    <location>
        <begin position="24"/>
        <end position="123"/>
    </location>
</feature>
<dbReference type="Gene3D" id="1.10.10.2590">
    <property type="entry name" value="BEN domain"/>
    <property type="match status" value="1"/>
</dbReference>
<evidence type="ECO:0000256" key="2">
    <source>
        <dbReference type="ARBA" id="ARBA00022491"/>
    </source>
</evidence>
<gene>
    <name evidence="8" type="ORF">R5R35_012000</name>
</gene>
<dbReference type="SMART" id="SM01025">
    <property type="entry name" value="BEN"/>
    <property type="match status" value="1"/>
</dbReference>
<dbReference type="GO" id="GO:0045666">
    <property type="term" value="P:positive regulation of neuron differentiation"/>
    <property type="evidence" value="ECO:0007669"/>
    <property type="project" value="InterPro"/>
</dbReference>
<accession>A0AAN9ZCS0</accession>
<dbReference type="PANTHER" id="PTHR35346">
    <property type="entry name" value="BEN DOMAIN-CONTAINING PROTEIN 6"/>
    <property type="match status" value="1"/>
</dbReference>
<evidence type="ECO:0000256" key="5">
    <source>
        <dbReference type="ARBA" id="ARBA00023242"/>
    </source>
</evidence>
<sequence length="147" mass="16160">MAGYDIQPLNLSGYNIRNGLVSLGEGVEVTEDQLRRVNWGDYRKLTRGLAAILFSPWELATSSVTGQRWSRASLHDGRPCKPALDKNKVRAILAYVTSRFPEIEVSKIKQVLAYKCKESASALKVRLGPMPRPMPRPGSGPVPGPVS</sequence>
<dbReference type="Proteomes" id="UP001378592">
    <property type="component" value="Unassembled WGS sequence"/>
</dbReference>
<evidence type="ECO:0000313" key="9">
    <source>
        <dbReference type="Proteomes" id="UP001378592"/>
    </source>
</evidence>
<dbReference type="EMBL" id="JAZDUA010000065">
    <property type="protein sequence ID" value="KAK7870044.1"/>
    <property type="molecule type" value="Genomic_DNA"/>
</dbReference>
<evidence type="ECO:0000259" key="7">
    <source>
        <dbReference type="PROSITE" id="PS51457"/>
    </source>
</evidence>
<dbReference type="InterPro" id="IPR037496">
    <property type="entry name" value="BEND6-like"/>
</dbReference>
<dbReference type="GO" id="GO:0003677">
    <property type="term" value="F:DNA binding"/>
    <property type="evidence" value="ECO:0007669"/>
    <property type="project" value="InterPro"/>
</dbReference>
<evidence type="ECO:0000256" key="4">
    <source>
        <dbReference type="ARBA" id="ARBA00023163"/>
    </source>
</evidence>
<keyword evidence="3" id="KW-0805">Transcription regulation</keyword>
<name>A0AAN9ZCS0_9ORTH</name>
<keyword evidence="4" id="KW-0804">Transcription</keyword>
<dbReference type="Pfam" id="PF10523">
    <property type="entry name" value="BEN"/>
    <property type="match status" value="1"/>
</dbReference>
<proteinExistence type="predicted"/>
<organism evidence="8 9">
    <name type="scientific">Gryllus longicercus</name>
    <dbReference type="NCBI Taxonomy" id="2509291"/>
    <lineage>
        <taxon>Eukaryota</taxon>
        <taxon>Metazoa</taxon>
        <taxon>Ecdysozoa</taxon>
        <taxon>Arthropoda</taxon>
        <taxon>Hexapoda</taxon>
        <taxon>Insecta</taxon>
        <taxon>Pterygota</taxon>
        <taxon>Neoptera</taxon>
        <taxon>Polyneoptera</taxon>
        <taxon>Orthoptera</taxon>
        <taxon>Ensifera</taxon>
        <taxon>Gryllidea</taxon>
        <taxon>Grylloidea</taxon>
        <taxon>Gryllidae</taxon>
        <taxon>Gryllinae</taxon>
        <taxon>Gryllus</taxon>
    </lineage>
</organism>
<evidence type="ECO:0000256" key="1">
    <source>
        <dbReference type="ARBA" id="ARBA00004123"/>
    </source>
</evidence>